<proteinExistence type="inferred from homology"/>
<evidence type="ECO:0000313" key="13">
    <source>
        <dbReference type="EMBL" id="QDY52414.1"/>
    </source>
</evidence>
<comment type="similarity">
    <text evidence="3">Belongs to the Cu-Zn superoxide dismutase family.</text>
</comment>
<evidence type="ECO:0000256" key="8">
    <source>
        <dbReference type="ARBA" id="ARBA00023002"/>
    </source>
</evidence>
<evidence type="ECO:0000256" key="2">
    <source>
        <dbReference type="ARBA" id="ARBA00001947"/>
    </source>
</evidence>
<evidence type="ECO:0000256" key="11">
    <source>
        <dbReference type="ARBA" id="ARBA00049204"/>
    </source>
</evidence>
<keyword evidence="9" id="KW-0186">Copper</keyword>
<dbReference type="PRINTS" id="PR00068">
    <property type="entry name" value="CUZNDISMTASE"/>
</dbReference>
<evidence type="ECO:0000256" key="3">
    <source>
        <dbReference type="ARBA" id="ARBA00010457"/>
    </source>
</evidence>
<keyword evidence="10" id="KW-1015">Disulfide bond</keyword>
<dbReference type="PANTHER" id="PTHR10003">
    <property type="entry name" value="SUPEROXIDE DISMUTASE CU-ZN -RELATED"/>
    <property type="match status" value="1"/>
</dbReference>
<evidence type="ECO:0000259" key="12">
    <source>
        <dbReference type="Pfam" id="PF00080"/>
    </source>
</evidence>
<accession>A0A5B8IQY9</accession>
<dbReference type="CDD" id="cd00305">
    <property type="entry name" value="Cu-Zn_Superoxide_Dismutase"/>
    <property type="match status" value="1"/>
</dbReference>
<keyword evidence="7" id="KW-0049">Antioxidant</keyword>
<dbReference type="InterPro" id="IPR024134">
    <property type="entry name" value="SOD_Cu/Zn_/chaperone"/>
</dbReference>
<evidence type="ECO:0000256" key="6">
    <source>
        <dbReference type="ARBA" id="ARBA00022833"/>
    </source>
</evidence>
<comment type="cofactor">
    <cofactor evidence="1">
        <name>Cu cation</name>
        <dbReference type="ChEBI" id="CHEBI:23378"/>
    </cofactor>
</comment>
<dbReference type="SUPFAM" id="SSF49329">
    <property type="entry name" value="Cu,Zn superoxide dismutase-like"/>
    <property type="match status" value="1"/>
</dbReference>
<dbReference type="PROSITE" id="PS00332">
    <property type="entry name" value="SOD_CU_ZN_2"/>
    <property type="match status" value="1"/>
</dbReference>
<dbReference type="Gene3D" id="2.60.40.200">
    <property type="entry name" value="Superoxide dismutase, copper/zinc binding domain"/>
    <property type="match status" value="1"/>
</dbReference>
<evidence type="ECO:0000256" key="1">
    <source>
        <dbReference type="ARBA" id="ARBA00001935"/>
    </source>
</evidence>
<comment type="cofactor">
    <cofactor evidence="2">
        <name>Zn(2+)</name>
        <dbReference type="ChEBI" id="CHEBI:29105"/>
    </cofactor>
</comment>
<keyword evidence="6" id="KW-0862">Zinc</keyword>
<evidence type="ECO:0000256" key="9">
    <source>
        <dbReference type="ARBA" id="ARBA00023008"/>
    </source>
</evidence>
<dbReference type="InterPro" id="IPR018152">
    <property type="entry name" value="SOD_Cu/Zn_BS"/>
</dbReference>
<dbReference type="InterPro" id="IPR001424">
    <property type="entry name" value="SOD_Cu_Zn_dom"/>
</dbReference>
<keyword evidence="5" id="KW-0479">Metal-binding</keyword>
<feature type="domain" description="Superoxide dismutase copper/zinc binding" evidence="12">
    <location>
        <begin position="81"/>
        <end position="218"/>
    </location>
</feature>
<evidence type="ECO:0000256" key="5">
    <source>
        <dbReference type="ARBA" id="ARBA00022723"/>
    </source>
</evidence>
<dbReference type="InterPro" id="IPR036423">
    <property type="entry name" value="SOD-like_Cu/Zn_dom_sf"/>
</dbReference>
<evidence type="ECO:0000256" key="10">
    <source>
        <dbReference type="ARBA" id="ARBA00023157"/>
    </source>
</evidence>
<dbReference type="GO" id="GO:0004784">
    <property type="term" value="F:superoxide dismutase activity"/>
    <property type="evidence" value="ECO:0007669"/>
    <property type="project" value="UniProtKB-EC"/>
</dbReference>
<sequence>MIDCCKITKKTKKCFRKSDKKIFSLPRRFTKKKCIEGSVKGFTMQSYCEPFKDCINQKGGNKFLKNTINAVCVLHYNNNNVTGTINFTQEKDKVKVSYNITGLKDGKHGFHVHEYGDLTDECNSACSHFNPDNTNHGGRNSKERHVGDLGNIISKKKLAKGYFYDKIISLDFFSKNCIIGRSIIIHDGEDDLGKGKGEKKEESLKTGNAGKRLACGVIGLKK</sequence>
<reference evidence="13" key="1">
    <citation type="submission" date="2018-11" db="EMBL/GenBank/DDBJ databases">
        <title>A distinct lineage of giant viruses engineers rhodopsin photosystems in predatory marine eukaryotes.</title>
        <authorList>
            <person name="Needham D.M."/>
            <person name="Yoshizawa S."/>
            <person name="Hosaka T."/>
            <person name="Poirier C."/>
            <person name="Choi C.-J."/>
            <person name="Hehenberger E."/>
            <person name="Irwin N.A.T."/>
            <person name="Wilken S."/>
            <person name="Yung C.-M."/>
            <person name="Bachy C."/>
            <person name="Kurihara R."/>
            <person name="Nakajima Y."/>
            <person name="Kojima K."/>
            <person name="Kimura-Someya T."/>
            <person name="Leonard G."/>
            <person name="Malmstrom R.R."/>
            <person name="Mende D."/>
            <person name="Olson D.K."/>
            <person name="Sudo Y."/>
            <person name="Sudek S."/>
            <person name="Richards T.A."/>
            <person name="DeLong E.F."/>
            <person name="Keeling P.J."/>
            <person name="Santoro A.E."/>
            <person name="Shirouzu M."/>
            <person name="Iwasaki W."/>
            <person name="Worden A.Z."/>
        </authorList>
    </citation>
    <scope>NUCLEOTIDE SEQUENCE</scope>
</reference>
<comment type="catalytic activity">
    <reaction evidence="11">
        <text>2 superoxide + 2 H(+) = H2O2 + O2</text>
        <dbReference type="Rhea" id="RHEA:20696"/>
        <dbReference type="ChEBI" id="CHEBI:15378"/>
        <dbReference type="ChEBI" id="CHEBI:15379"/>
        <dbReference type="ChEBI" id="CHEBI:16240"/>
        <dbReference type="ChEBI" id="CHEBI:18421"/>
        <dbReference type="EC" id="1.15.1.1"/>
    </reaction>
</comment>
<protein>
    <recommendedName>
        <fullName evidence="4">superoxide dismutase</fullName>
        <ecNumber evidence="4">1.15.1.1</ecNumber>
    </recommendedName>
</protein>
<dbReference type="GO" id="GO:0005507">
    <property type="term" value="F:copper ion binding"/>
    <property type="evidence" value="ECO:0007669"/>
    <property type="project" value="InterPro"/>
</dbReference>
<name>A0A5B8IQY9_9VIRU</name>
<keyword evidence="8" id="KW-0560">Oxidoreductase</keyword>
<dbReference type="FunFam" id="2.60.40.200:FF:000003">
    <property type="entry name" value="Superoxide dismutase [Cu-Zn], chloroplastic"/>
    <property type="match status" value="1"/>
</dbReference>
<dbReference type="EC" id="1.15.1.1" evidence="4"/>
<dbReference type="Pfam" id="PF00080">
    <property type="entry name" value="Sod_Cu"/>
    <property type="match status" value="1"/>
</dbReference>
<dbReference type="PROSITE" id="PS00087">
    <property type="entry name" value="SOD_CU_ZN_1"/>
    <property type="match status" value="1"/>
</dbReference>
<gene>
    <name evidence="13" type="ORF">8_11</name>
</gene>
<dbReference type="EMBL" id="MK250092">
    <property type="protein sequence ID" value="QDY52414.1"/>
    <property type="molecule type" value="Genomic_DNA"/>
</dbReference>
<evidence type="ECO:0000256" key="7">
    <source>
        <dbReference type="ARBA" id="ARBA00022862"/>
    </source>
</evidence>
<evidence type="ECO:0000256" key="4">
    <source>
        <dbReference type="ARBA" id="ARBA00012682"/>
    </source>
</evidence>
<organism evidence="13">
    <name type="scientific">Mimiviridae sp. ChoanoV1</name>
    <dbReference type="NCBI Taxonomy" id="2596887"/>
    <lineage>
        <taxon>Viruses</taxon>
        <taxon>Varidnaviria</taxon>
        <taxon>Bamfordvirae</taxon>
        <taxon>Nucleocytoviricota</taxon>
        <taxon>Megaviricetes</taxon>
        <taxon>Imitervirales</taxon>
        <taxon>Schizomimiviridae</taxon>
    </lineage>
</organism>